<name>A0A2T7T406_9ACTN</name>
<dbReference type="InterPro" id="IPR036388">
    <property type="entry name" value="WH-like_DNA-bd_sf"/>
</dbReference>
<feature type="domain" description="OmpR/PhoB-type" evidence="10">
    <location>
        <begin position="140"/>
        <end position="235"/>
    </location>
</feature>
<evidence type="ECO:0000256" key="2">
    <source>
        <dbReference type="ARBA" id="ARBA00022553"/>
    </source>
</evidence>
<sequence>MHRNLGEEPSPSCGDRKHVLVVTADPGITELLDTTLELAGYQVLMAGTATEGMMRLTQHRFDVVVWDATLPDQEEFARGRRMAAADRPPLLFLTTCDSLHSLAPELSPGTEDYVIKPVRIAEVLARVHVLLRGRTPERHEGKACYGELVLDDATCRARRGPRPLGLTPAEYRLLRHLLANAEHVLSKEQISRHVWGEFRADHAIEKLVSRLRNKVDREESALIHTRRGFGYWLGCPGL</sequence>
<dbReference type="PROSITE" id="PS51755">
    <property type="entry name" value="OMPR_PHOB"/>
    <property type="match status" value="1"/>
</dbReference>
<dbReference type="RefSeq" id="WP_030354080.1">
    <property type="nucleotide sequence ID" value="NZ_AZSP01000240.1"/>
</dbReference>
<feature type="modified residue" description="4-aspartylphosphate" evidence="7">
    <location>
        <position position="67"/>
    </location>
</feature>
<accession>A0A2T7T406</accession>
<dbReference type="CDD" id="cd00383">
    <property type="entry name" value="trans_reg_C"/>
    <property type="match status" value="1"/>
</dbReference>
<keyword evidence="5 8" id="KW-0238">DNA-binding</keyword>
<dbReference type="GO" id="GO:0000976">
    <property type="term" value="F:transcription cis-regulatory region binding"/>
    <property type="evidence" value="ECO:0007669"/>
    <property type="project" value="TreeGrafter"/>
</dbReference>
<feature type="domain" description="Response regulatory" evidence="9">
    <location>
        <begin position="18"/>
        <end position="131"/>
    </location>
</feature>
<dbReference type="Gene3D" id="1.10.10.10">
    <property type="entry name" value="Winged helix-like DNA-binding domain superfamily/Winged helix DNA-binding domain"/>
    <property type="match status" value="1"/>
</dbReference>
<evidence type="ECO:0000256" key="1">
    <source>
        <dbReference type="ARBA" id="ARBA00004496"/>
    </source>
</evidence>
<dbReference type="STRING" id="1440053.GCA_000718095_05094"/>
<dbReference type="GO" id="GO:0000156">
    <property type="term" value="F:phosphorelay response regulator activity"/>
    <property type="evidence" value="ECO:0007669"/>
    <property type="project" value="TreeGrafter"/>
</dbReference>
<evidence type="ECO:0000259" key="10">
    <source>
        <dbReference type="PROSITE" id="PS51755"/>
    </source>
</evidence>
<dbReference type="PROSITE" id="PS50110">
    <property type="entry name" value="RESPONSE_REGULATORY"/>
    <property type="match status" value="1"/>
</dbReference>
<evidence type="ECO:0000256" key="5">
    <source>
        <dbReference type="ARBA" id="ARBA00023125"/>
    </source>
</evidence>
<gene>
    <name evidence="11" type="ORF">Y717_31440</name>
</gene>
<organism evidence="11 12">
    <name type="scientific">Streptomyces scopuliridis RB72</name>
    <dbReference type="NCBI Taxonomy" id="1440053"/>
    <lineage>
        <taxon>Bacteria</taxon>
        <taxon>Bacillati</taxon>
        <taxon>Actinomycetota</taxon>
        <taxon>Actinomycetes</taxon>
        <taxon>Kitasatosporales</taxon>
        <taxon>Streptomycetaceae</taxon>
        <taxon>Streptomyces</taxon>
    </lineage>
</organism>
<dbReference type="SMART" id="SM00448">
    <property type="entry name" value="REC"/>
    <property type="match status" value="1"/>
</dbReference>
<keyword evidence="4" id="KW-0805">Transcription regulation</keyword>
<dbReference type="Pfam" id="PF00072">
    <property type="entry name" value="Response_reg"/>
    <property type="match status" value="1"/>
</dbReference>
<dbReference type="SUPFAM" id="SSF52172">
    <property type="entry name" value="CheY-like"/>
    <property type="match status" value="1"/>
</dbReference>
<evidence type="ECO:0000256" key="6">
    <source>
        <dbReference type="ARBA" id="ARBA00023163"/>
    </source>
</evidence>
<dbReference type="InterPro" id="IPR039420">
    <property type="entry name" value="WalR-like"/>
</dbReference>
<dbReference type="InterPro" id="IPR011006">
    <property type="entry name" value="CheY-like_superfamily"/>
</dbReference>
<evidence type="ECO:0000313" key="12">
    <source>
        <dbReference type="Proteomes" id="UP000245992"/>
    </source>
</evidence>
<proteinExistence type="predicted"/>
<dbReference type="AlphaFoldDB" id="A0A2T7T406"/>
<dbReference type="OrthoDB" id="4148713at2"/>
<dbReference type="InterPro" id="IPR001867">
    <property type="entry name" value="OmpR/PhoB-type_DNA-bd"/>
</dbReference>
<feature type="DNA-binding region" description="OmpR/PhoB-type" evidence="8">
    <location>
        <begin position="140"/>
        <end position="235"/>
    </location>
</feature>
<dbReference type="Gene3D" id="3.40.50.2300">
    <property type="match status" value="1"/>
</dbReference>
<evidence type="ECO:0000313" key="11">
    <source>
        <dbReference type="EMBL" id="PVE09856.1"/>
    </source>
</evidence>
<keyword evidence="2 7" id="KW-0597">Phosphoprotein</keyword>
<protein>
    <submittedName>
        <fullName evidence="11">Transcriptional regulator</fullName>
    </submittedName>
</protein>
<evidence type="ECO:0000256" key="8">
    <source>
        <dbReference type="PROSITE-ProRule" id="PRU01091"/>
    </source>
</evidence>
<evidence type="ECO:0000256" key="7">
    <source>
        <dbReference type="PROSITE-ProRule" id="PRU00169"/>
    </source>
</evidence>
<keyword evidence="6" id="KW-0804">Transcription</keyword>
<dbReference type="Pfam" id="PF00486">
    <property type="entry name" value="Trans_reg_C"/>
    <property type="match status" value="1"/>
</dbReference>
<dbReference type="GO" id="GO:0005829">
    <property type="term" value="C:cytosol"/>
    <property type="evidence" value="ECO:0007669"/>
    <property type="project" value="TreeGrafter"/>
</dbReference>
<dbReference type="InterPro" id="IPR001789">
    <property type="entry name" value="Sig_transdc_resp-reg_receiver"/>
</dbReference>
<evidence type="ECO:0000256" key="4">
    <source>
        <dbReference type="ARBA" id="ARBA00023015"/>
    </source>
</evidence>
<keyword evidence="3" id="KW-0902">Two-component regulatory system</keyword>
<evidence type="ECO:0000259" key="9">
    <source>
        <dbReference type="PROSITE" id="PS50110"/>
    </source>
</evidence>
<keyword evidence="12" id="KW-1185">Reference proteome</keyword>
<dbReference type="EMBL" id="AZSP01000240">
    <property type="protein sequence ID" value="PVE09856.1"/>
    <property type="molecule type" value="Genomic_DNA"/>
</dbReference>
<dbReference type="GO" id="GO:0006355">
    <property type="term" value="P:regulation of DNA-templated transcription"/>
    <property type="evidence" value="ECO:0007669"/>
    <property type="project" value="InterPro"/>
</dbReference>
<dbReference type="SMART" id="SM00862">
    <property type="entry name" value="Trans_reg_C"/>
    <property type="match status" value="1"/>
</dbReference>
<comment type="caution">
    <text evidence="11">The sequence shown here is derived from an EMBL/GenBank/DDBJ whole genome shotgun (WGS) entry which is preliminary data.</text>
</comment>
<dbReference type="GO" id="GO:0032993">
    <property type="term" value="C:protein-DNA complex"/>
    <property type="evidence" value="ECO:0007669"/>
    <property type="project" value="TreeGrafter"/>
</dbReference>
<dbReference type="PANTHER" id="PTHR48111:SF22">
    <property type="entry name" value="REGULATOR OF RPOS"/>
    <property type="match status" value="1"/>
</dbReference>
<comment type="subcellular location">
    <subcellularLocation>
        <location evidence="1">Cytoplasm</location>
    </subcellularLocation>
</comment>
<reference evidence="11 12" key="1">
    <citation type="submission" date="2013-12" db="EMBL/GenBank/DDBJ databases">
        <title>Annotated genome of Streptomyces scopuliridis.</title>
        <authorList>
            <person name="Olson J.B."/>
        </authorList>
    </citation>
    <scope>NUCLEOTIDE SEQUENCE [LARGE SCALE GENOMIC DNA]</scope>
    <source>
        <strain evidence="11 12">RB72</strain>
    </source>
</reference>
<evidence type="ECO:0000256" key="3">
    <source>
        <dbReference type="ARBA" id="ARBA00023012"/>
    </source>
</evidence>
<dbReference type="Proteomes" id="UP000245992">
    <property type="component" value="Unassembled WGS sequence"/>
</dbReference>
<dbReference type="PANTHER" id="PTHR48111">
    <property type="entry name" value="REGULATOR OF RPOS"/>
    <property type="match status" value="1"/>
</dbReference>